<dbReference type="Pfam" id="PF24924">
    <property type="entry name" value="DUF7745"/>
    <property type="match status" value="1"/>
</dbReference>
<feature type="non-terminal residue" evidence="2">
    <location>
        <position position="1"/>
    </location>
</feature>
<dbReference type="OrthoDB" id="1435357at2759"/>
<dbReference type="InterPro" id="IPR056647">
    <property type="entry name" value="DUF7745"/>
</dbReference>
<dbReference type="PANTHER" id="PTHR48201:SF12">
    <property type="entry name" value="AMINOTRANSFERASE-LIKE PLANT MOBILE DOMAIN-CONTAINING PROTEIN"/>
    <property type="match status" value="1"/>
</dbReference>
<evidence type="ECO:0000313" key="2">
    <source>
        <dbReference type="EMBL" id="RDX68159.1"/>
    </source>
</evidence>
<evidence type="ECO:0000259" key="1">
    <source>
        <dbReference type="Pfam" id="PF24924"/>
    </source>
</evidence>
<proteinExistence type="predicted"/>
<keyword evidence="3" id="KW-1185">Reference proteome</keyword>
<dbReference type="AlphaFoldDB" id="A0A371EQE5"/>
<protein>
    <recommendedName>
        <fullName evidence="1">DUF7745 domain-containing protein</fullName>
    </recommendedName>
</protein>
<dbReference type="PANTHER" id="PTHR48201">
    <property type="entry name" value="PROTEIN, PUTATIVE-RELATED"/>
    <property type="match status" value="1"/>
</dbReference>
<name>A0A371EQE5_MUCPR</name>
<evidence type="ECO:0000313" key="3">
    <source>
        <dbReference type="Proteomes" id="UP000257109"/>
    </source>
</evidence>
<organism evidence="2 3">
    <name type="scientific">Mucuna pruriens</name>
    <name type="common">Velvet bean</name>
    <name type="synonym">Dolichos pruriens</name>
    <dbReference type="NCBI Taxonomy" id="157652"/>
    <lineage>
        <taxon>Eukaryota</taxon>
        <taxon>Viridiplantae</taxon>
        <taxon>Streptophyta</taxon>
        <taxon>Embryophyta</taxon>
        <taxon>Tracheophyta</taxon>
        <taxon>Spermatophyta</taxon>
        <taxon>Magnoliopsida</taxon>
        <taxon>eudicotyledons</taxon>
        <taxon>Gunneridae</taxon>
        <taxon>Pentapetalae</taxon>
        <taxon>rosids</taxon>
        <taxon>fabids</taxon>
        <taxon>Fabales</taxon>
        <taxon>Fabaceae</taxon>
        <taxon>Papilionoideae</taxon>
        <taxon>50 kb inversion clade</taxon>
        <taxon>NPAAA clade</taxon>
        <taxon>indigoferoid/millettioid clade</taxon>
        <taxon>Phaseoleae</taxon>
        <taxon>Mucuna</taxon>
    </lineage>
</organism>
<accession>A0A371EQE5</accession>
<comment type="caution">
    <text evidence="2">The sequence shown here is derived from an EMBL/GenBank/DDBJ whole genome shotgun (WGS) entry which is preliminary data.</text>
</comment>
<gene>
    <name evidence="2" type="ORF">CR513_52889</name>
</gene>
<feature type="domain" description="DUF7745" evidence="1">
    <location>
        <begin position="34"/>
        <end position="99"/>
    </location>
</feature>
<dbReference type="Proteomes" id="UP000257109">
    <property type="component" value="Unassembled WGS sequence"/>
</dbReference>
<reference evidence="2" key="1">
    <citation type="submission" date="2018-05" db="EMBL/GenBank/DDBJ databases">
        <title>Draft genome of Mucuna pruriens seed.</title>
        <authorList>
            <person name="Nnadi N.E."/>
            <person name="Vos R."/>
            <person name="Hasami M.H."/>
            <person name="Devisetty U.K."/>
            <person name="Aguiy J.C."/>
        </authorList>
    </citation>
    <scope>NUCLEOTIDE SEQUENCE [LARGE SCALE GENOMIC DNA]</scope>
    <source>
        <strain evidence="2">JCA_2017</strain>
    </source>
</reference>
<dbReference type="EMBL" id="QJKJ01012663">
    <property type="protein sequence ID" value="RDX68159.1"/>
    <property type="molecule type" value="Genomic_DNA"/>
</dbReference>
<sequence length="106" mass="11838">MEILEDGNRNSVSCQAVVSYSGQNTKSQITPLLGAFERKHGNLLHILEVEMQLAALKALVQYYDPPTRCFTFGDFQMAPTLEEYERLLGLPLAESSHPFHQGKSPS</sequence>